<dbReference type="GO" id="GO:0031932">
    <property type="term" value="C:TORC2 complex"/>
    <property type="evidence" value="ECO:0007669"/>
    <property type="project" value="UniProtKB-UniRule"/>
</dbReference>
<evidence type="ECO:0000256" key="1">
    <source>
        <dbReference type="ARBA" id="ARBA00009890"/>
    </source>
</evidence>
<comment type="function">
    <text evidence="5">Subunit of TORC1 and TORC2, which regulate cell growth and survival in response to nutrient and hormonal signals.</text>
</comment>
<keyword evidence="2 4" id="KW-0853">WD repeat</keyword>
<evidence type="ECO:0000256" key="5">
    <source>
        <dbReference type="RuleBase" id="RU369068"/>
    </source>
</evidence>
<comment type="similarity">
    <text evidence="1 5">Belongs to the WD repeat LST8 family.</text>
</comment>
<dbReference type="PANTHER" id="PTHR19842:SF0">
    <property type="entry name" value="TARGET OF RAPAMYCIN COMPLEX SUBUNIT LST8"/>
    <property type="match status" value="1"/>
</dbReference>
<gene>
    <name evidence="6" type="ORF">OSB1V03_LOCUS18066</name>
</gene>
<dbReference type="EMBL" id="OC877649">
    <property type="protein sequence ID" value="CAD7640140.1"/>
    <property type="molecule type" value="Genomic_DNA"/>
</dbReference>
<evidence type="ECO:0000256" key="2">
    <source>
        <dbReference type="ARBA" id="ARBA00022574"/>
    </source>
</evidence>
<keyword evidence="7" id="KW-1185">Reference proteome</keyword>
<dbReference type="OrthoDB" id="400at2759"/>
<dbReference type="GO" id="GO:0032956">
    <property type="term" value="P:regulation of actin cytoskeleton organization"/>
    <property type="evidence" value="ECO:0007669"/>
    <property type="project" value="TreeGrafter"/>
</dbReference>
<organism evidence="6">
    <name type="scientific">Medioppia subpectinata</name>
    <dbReference type="NCBI Taxonomy" id="1979941"/>
    <lineage>
        <taxon>Eukaryota</taxon>
        <taxon>Metazoa</taxon>
        <taxon>Ecdysozoa</taxon>
        <taxon>Arthropoda</taxon>
        <taxon>Chelicerata</taxon>
        <taxon>Arachnida</taxon>
        <taxon>Acari</taxon>
        <taxon>Acariformes</taxon>
        <taxon>Sarcoptiformes</taxon>
        <taxon>Oribatida</taxon>
        <taxon>Brachypylina</taxon>
        <taxon>Oppioidea</taxon>
        <taxon>Oppiidae</taxon>
        <taxon>Medioppia</taxon>
    </lineage>
</organism>
<keyword evidence="5" id="KW-0963">Cytoplasm</keyword>
<dbReference type="InterPro" id="IPR036322">
    <property type="entry name" value="WD40_repeat_dom_sf"/>
</dbReference>
<dbReference type="GO" id="GO:0005737">
    <property type="term" value="C:cytoplasm"/>
    <property type="evidence" value="ECO:0007669"/>
    <property type="project" value="UniProtKB-SubCell"/>
</dbReference>
<dbReference type="Proteomes" id="UP000759131">
    <property type="component" value="Unassembled WGS sequence"/>
</dbReference>
<sequence length="164" mass="18331">MSAVDNKGNCYIFALKHNKGVEGLQKRLKFKAHQKFILKCRYSPDSTLLSTASADQTAKIWRTADLSDLNSLSQTIESDKKSNKQLNGAHNWPKVDSILPAVELKDPNQRWVWDLGFSADSQFIITGSSDNNARLWNVFSGDVKREYSGHQKAITALAFSDALV</sequence>
<dbReference type="EMBL" id="CAJPIZ010023074">
    <property type="protein sequence ID" value="CAG2118114.1"/>
    <property type="molecule type" value="Genomic_DNA"/>
</dbReference>
<evidence type="ECO:0000313" key="6">
    <source>
        <dbReference type="EMBL" id="CAD7640140.1"/>
    </source>
</evidence>
<dbReference type="InterPro" id="IPR037588">
    <property type="entry name" value="MLST8"/>
</dbReference>
<dbReference type="PROSITE" id="PS50294">
    <property type="entry name" value="WD_REPEATS_REGION"/>
    <property type="match status" value="2"/>
</dbReference>
<comment type="subunit">
    <text evidence="5">Part of TORC1 complex. Part of the TORC2 complex.</text>
</comment>
<dbReference type="Pfam" id="PF00400">
    <property type="entry name" value="WD40"/>
    <property type="match status" value="2"/>
</dbReference>
<feature type="repeat" description="WD" evidence="4">
    <location>
        <begin position="30"/>
        <end position="71"/>
    </location>
</feature>
<dbReference type="GO" id="GO:0031931">
    <property type="term" value="C:TORC1 complex"/>
    <property type="evidence" value="ECO:0007669"/>
    <property type="project" value="UniProtKB-UniRule"/>
</dbReference>
<keyword evidence="3 5" id="KW-0677">Repeat</keyword>
<dbReference type="GO" id="GO:0031929">
    <property type="term" value="P:TOR signaling"/>
    <property type="evidence" value="ECO:0007669"/>
    <property type="project" value="UniProtKB-UniRule"/>
</dbReference>
<dbReference type="InterPro" id="IPR015943">
    <property type="entry name" value="WD40/YVTN_repeat-like_dom_sf"/>
</dbReference>
<reference evidence="6" key="1">
    <citation type="submission" date="2020-11" db="EMBL/GenBank/DDBJ databases">
        <authorList>
            <person name="Tran Van P."/>
        </authorList>
    </citation>
    <scope>NUCLEOTIDE SEQUENCE</scope>
</reference>
<name>A0A7R9LED7_9ACAR</name>
<dbReference type="AlphaFoldDB" id="A0A7R9LED7"/>
<proteinExistence type="inferred from homology"/>
<dbReference type="SMART" id="SM00320">
    <property type="entry name" value="WD40"/>
    <property type="match status" value="2"/>
</dbReference>
<accession>A0A7R9LED7</accession>
<dbReference type="InterPro" id="IPR001680">
    <property type="entry name" value="WD40_rpt"/>
</dbReference>
<feature type="repeat" description="WD" evidence="4">
    <location>
        <begin position="112"/>
        <end position="146"/>
    </location>
</feature>
<evidence type="ECO:0000256" key="3">
    <source>
        <dbReference type="ARBA" id="ARBA00022737"/>
    </source>
</evidence>
<comment type="subcellular location">
    <subcellularLocation>
        <location evidence="5">Cytoplasm</location>
    </subcellularLocation>
</comment>
<dbReference type="Gene3D" id="2.130.10.10">
    <property type="entry name" value="YVTN repeat-like/Quinoprotein amine dehydrogenase"/>
    <property type="match status" value="1"/>
</dbReference>
<evidence type="ECO:0000256" key="4">
    <source>
        <dbReference type="PROSITE-ProRule" id="PRU00221"/>
    </source>
</evidence>
<dbReference type="PROSITE" id="PS00678">
    <property type="entry name" value="WD_REPEATS_1"/>
    <property type="match status" value="1"/>
</dbReference>
<evidence type="ECO:0000313" key="7">
    <source>
        <dbReference type="Proteomes" id="UP000759131"/>
    </source>
</evidence>
<protein>
    <recommendedName>
        <fullName evidence="5">Target of rapamycin complex subunit lst8</fullName>
        <shortName evidence="5">TORC subunit lst8</shortName>
    </recommendedName>
</protein>
<dbReference type="SUPFAM" id="SSF50978">
    <property type="entry name" value="WD40 repeat-like"/>
    <property type="match status" value="1"/>
</dbReference>
<dbReference type="InterPro" id="IPR019775">
    <property type="entry name" value="WD40_repeat_CS"/>
</dbReference>
<dbReference type="PANTHER" id="PTHR19842">
    <property type="entry name" value="G BETA-LIKE PROTEIN GBL"/>
    <property type="match status" value="1"/>
</dbReference>
<dbReference type="PROSITE" id="PS50082">
    <property type="entry name" value="WD_REPEATS_2"/>
    <property type="match status" value="2"/>
</dbReference>